<comment type="function">
    <text evidence="1">Directs RNA polymerase II nuclear import.</text>
</comment>
<evidence type="ECO:0000256" key="4">
    <source>
        <dbReference type="ARBA" id="ARBA00010218"/>
    </source>
</evidence>
<comment type="subcellular location">
    <subcellularLocation>
        <location evidence="3">Cytoplasm</location>
    </subcellularLocation>
    <subcellularLocation>
        <location evidence="2">Nucleus</location>
    </subcellularLocation>
</comment>
<dbReference type="eggNOG" id="KOG4852">
    <property type="taxonomic scope" value="Eukaryota"/>
</dbReference>
<keyword evidence="8" id="KW-0653">Protein transport</keyword>
<dbReference type="InterPro" id="IPR040218">
    <property type="entry name" value="SLC7A6OS"/>
</dbReference>
<dbReference type="Proteomes" id="UP000027135">
    <property type="component" value="Unassembled WGS sequence"/>
</dbReference>
<evidence type="ECO:0000256" key="6">
    <source>
        <dbReference type="ARBA" id="ARBA00022448"/>
    </source>
</evidence>
<dbReference type="PANTHER" id="PTHR31196:SF2">
    <property type="entry name" value="RNA POLYMERASE II NUCLEAR LOCALIZATION PROTEIN SLC7A6OS-RELATED"/>
    <property type="match status" value="1"/>
</dbReference>
<dbReference type="GO" id="GO:0015031">
    <property type="term" value="P:protein transport"/>
    <property type="evidence" value="ECO:0007669"/>
    <property type="project" value="UniProtKB-KW"/>
</dbReference>
<evidence type="ECO:0000256" key="8">
    <source>
        <dbReference type="ARBA" id="ARBA00022927"/>
    </source>
</evidence>
<dbReference type="InterPro" id="IPR013883">
    <property type="entry name" value="TF_Iwr1_dom"/>
</dbReference>
<evidence type="ECO:0000256" key="9">
    <source>
        <dbReference type="ARBA" id="ARBA00023242"/>
    </source>
</evidence>
<evidence type="ECO:0000256" key="10">
    <source>
        <dbReference type="SAM" id="MobiDB-lite"/>
    </source>
</evidence>
<dbReference type="PANTHER" id="PTHR31196">
    <property type="entry name" value="RNA POLYMERASE II NUCLEAR LOCALIZATION PROTEIN SLC7A6OS-RELATED"/>
    <property type="match status" value="1"/>
</dbReference>
<evidence type="ECO:0000256" key="5">
    <source>
        <dbReference type="ARBA" id="ARBA00017036"/>
    </source>
</evidence>
<evidence type="ECO:0000256" key="3">
    <source>
        <dbReference type="ARBA" id="ARBA00004496"/>
    </source>
</evidence>
<evidence type="ECO:0000313" key="13">
    <source>
        <dbReference type="Proteomes" id="UP000027135"/>
    </source>
</evidence>
<keyword evidence="13" id="KW-1185">Reference proteome</keyword>
<evidence type="ECO:0000313" key="12">
    <source>
        <dbReference type="EMBL" id="KDR08029.1"/>
    </source>
</evidence>
<organism evidence="12 13">
    <name type="scientific">Zootermopsis nevadensis</name>
    <name type="common">Dampwood termite</name>
    <dbReference type="NCBI Taxonomy" id="136037"/>
    <lineage>
        <taxon>Eukaryota</taxon>
        <taxon>Metazoa</taxon>
        <taxon>Ecdysozoa</taxon>
        <taxon>Arthropoda</taxon>
        <taxon>Hexapoda</taxon>
        <taxon>Insecta</taxon>
        <taxon>Pterygota</taxon>
        <taxon>Neoptera</taxon>
        <taxon>Polyneoptera</taxon>
        <taxon>Dictyoptera</taxon>
        <taxon>Blattodea</taxon>
        <taxon>Blattoidea</taxon>
        <taxon>Termitoidae</taxon>
        <taxon>Termopsidae</taxon>
        <taxon>Zootermopsis</taxon>
    </lineage>
</organism>
<feature type="region of interest" description="Disordered" evidence="10">
    <location>
        <begin position="199"/>
        <end position="235"/>
    </location>
</feature>
<dbReference type="AlphaFoldDB" id="A0A067QHX2"/>
<evidence type="ECO:0000256" key="1">
    <source>
        <dbReference type="ARBA" id="ARBA00003202"/>
    </source>
</evidence>
<dbReference type="GO" id="GO:0005634">
    <property type="term" value="C:nucleus"/>
    <property type="evidence" value="ECO:0007669"/>
    <property type="project" value="UniProtKB-SubCell"/>
</dbReference>
<evidence type="ECO:0000256" key="2">
    <source>
        <dbReference type="ARBA" id="ARBA00004123"/>
    </source>
</evidence>
<feature type="compositionally biased region" description="Basic and acidic residues" evidence="10">
    <location>
        <begin position="225"/>
        <end position="235"/>
    </location>
</feature>
<dbReference type="OMA" id="DCYNDDE"/>
<comment type="similarity">
    <text evidence="4">Belongs to the IWR1/SLC7A6OS family.</text>
</comment>
<dbReference type="FunCoup" id="A0A067QHX2">
    <property type="interactions" value="1189"/>
</dbReference>
<dbReference type="InParanoid" id="A0A067QHX2"/>
<dbReference type="EMBL" id="KK853378">
    <property type="protein sequence ID" value="KDR08029.1"/>
    <property type="molecule type" value="Genomic_DNA"/>
</dbReference>
<sequence length="315" mass="35526">MAAVVRLKRRFDEEPLEALVLACKRKKTEDLATTKDENPFTTILNFAGTVNNREDDVASHVSKVLKKDKTKLGLRHKADVTGKLRTELKKLAQENRLKVVNCFRDLKDSDVLESEKETKVSTEDGEKSITIVDVVSHMNDEQEGNSLFSKSQAKLDLEGDSSGPDAGYVYDLYYTSTVGSDALINIETLSVHPLAQSDWEYHNPEDSSDMSAEEEEAEDDSNDENNWHNDYPDSDHSFNEDSIMMALRVGDLNLNPTERIYTLLQVEKTTCQKYGDAQRTKAVNRLNQRREDCAGCTSLTQLLSAVLANRRKAER</sequence>
<keyword evidence="7" id="KW-0963">Cytoplasm</keyword>
<dbReference type="GO" id="GO:0005737">
    <property type="term" value="C:cytoplasm"/>
    <property type="evidence" value="ECO:0007669"/>
    <property type="project" value="UniProtKB-SubCell"/>
</dbReference>
<dbReference type="Pfam" id="PF08574">
    <property type="entry name" value="Iwr1"/>
    <property type="match status" value="1"/>
</dbReference>
<keyword evidence="6" id="KW-0813">Transport</keyword>
<keyword evidence="9" id="KW-0539">Nucleus</keyword>
<feature type="domain" description="Transcription factor Iwr1" evidence="11">
    <location>
        <begin position="167"/>
        <end position="235"/>
    </location>
</feature>
<feature type="compositionally biased region" description="Acidic residues" evidence="10">
    <location>
        <begin position="206"/>
        <end position="223"/>
    </location>
</feature>
<proteinExistence type="inferred from homology"/>
<reference evidence="12 13" key="1">
    <citation type="journal article" date="2014" name="Nat. Commun.">
        <title>Molecular traces of alternative social organization in a termite genome.</title>
        <authorList>
            <person name="Terrapon N."/>
            <person name="Li C."/>
            <person name="Robertson H.M."/>
            <person name="Ji L."/>
            <person name="Meng X."/>
            <person name="Booth W."/>
            <person name="Chen Z."/>
            <person name="Childers C.P."/>
            <person name="Glastad K.M."/>
            <person name="Gokhale K."/>
            <person name="Gowin J."/>
            <person name="Gronenberg W."/>
            <person name="Hermansen R.A."/>
            <person name="Hu H."/>
            <person name="Hunt B.G."/>
            <person name="Huylmans A.K."/>
            <person name="Khalil S.M."/>
            <person name="Mitchell R.D."/>
            <person name="Munoz-Torres M.C."/>
            <person name="Mustard J.A."/>
            <person name="Pan H."/>
            <person name="Reese J.T."/>
            <person name="Scharf M.E."/>
            <person name="Sun F."/>
            <person name="Vogel H."/>
            <person name="Xiao J."/>
            <person name="Yang W."/>
            <person name="Yang Z."/>
            <person name="Yang Z."/>
            <person name="Zhou J."/>
            <person name="Zhu J."/>
            <person name="Brent C.S."/>
            <person name="Elsik C.G."/>
            <person name="Goodisman M.A."/>
            <person name="Liberles D.A."/>
            <person name="Roe R.M."/>
            <person name="Vargo E.L."/>
            <person name="Vilcinskas A."/>
            <person name="Wang J."/>
            <person name="Bornberg-Bauer E."/>
            <person name="Korb J."/>
            <person name="Zhang G."/>
            <person name="Liebig J."/>
        </authorList>
    </citation>
    <scope>NUCLEOTIDE SEQUENCE [LARGE SCALE GENOMIC DNA]</scope>
    <source>
        <tissue evidence="12">Whole organism</tissue>
    </source>
</reference>
<dbReference type="STRING" id="136037.A0A067QHX2"/>
<accession>A0A067QHX2</accession>
<evidence type="ECO:0000259" key="11">
    <source>
        <dbReference type="Pfam" id="PF08574"/>
    </source>
</evidence>
<protein>
    <recommendedName>
        <fullName evidence="5">Probable RNA polymerase II nuclear localization protein SLC7A6OS</fullName>
    </recommendedName>
</protein>
<evidence type="ECO:0000256" key="7">
    <source>
        <dbReference type="ARBA" id="ARBA00022490"/>
    </source>
</evidence>
<name>A0A067QHX2_ZOONE</name>
<gene>
    <name evidence="12" type="ORF">L798_02322</name>
</gene>
<dbReference type="GO" id="GO:0032502">
    <property type="term" value="P:developmental process"/>
    <property type="evidence" value="ECO:0007669"/>
    <property type="project" value="TreeGrafter"/>
</dbReference>